<dbReference type="AlphaFoldDB" id="A0AAP9EA30"/>
<accession>A0AAP9EA30</accession>
<geneLocation type="plasmid" evidence="6">
    <name>pat</name>
</geneLocation>
<dbReference type="Pfam" id="PF01261">
    <property type="entry name" value="AP_endonuc_2"/>
    <property type="match status" value="1"/>
</dbReference>
<dbReference type="InterPro" id="IPR013022">
    <property type="entry name" value="Xyl_isomerase-like_TIM-brl"/>
</dbReference>
<dbReference type="InterPro" id="IPR026040">
    <property type="entry name" value="HyI-like"/>
</dbReference>
<dbReference type="GO" id="GO:0016853">
    <property type="term" value="F:isomerase activity"/>
    <property type="evidence" value="ECO:0007669"/>
    <property type="project" value="UniProtKB-KW"/>
</dbReference>
<proteinExistence type="inferred from homology"/>
<keyword evidence="1 2" id="KW-0413">Isomerase</keyword>
<feature type="active site" description="Proton donor/acceptor" evidence="3">
    <location>
        <position position="140"/>
    </location>
</feature>
<comment type="similarity">
    <text evidence="2">Belongs to the hyi family.</text>
</comment>
<reference evidence="5 6" key="1">
    <citation type="journal article" date="2017" name="Genome Announc.">
        <title>Draft Genome Sequence of Agrobacterium tumefaciens Biovar 1 Strain 186, Isolated from Walnut.</title>
        <authorList>
            <person name="Poret-Peterson A.T."/>
            <person name="Bhatnagar S."/>
            <person name="McClean A.E."/>
            <person name="Kluepfel D.A."/>
        </authorList>
    </citation>
    <scope>NUCLEOTIDE SEQUENCE [LARGE SCALE GENOMIC DNA]</scope>
    <source>
        <strain evidence="5 6">186</strain>
    </source>
</reference>
<sequence>MIDPRFSTCLELLFVAEATAMHDRIRLAHAAGFRTVEFWRWSNKNLDEVDAALLETGVDLAAILAEPVLPLTDLNSHARFLEGLSSSVDVARRLGAGTLIVQAGNLLDSVPRVRQSEALVDGLRKAASVVAGTGIVLALEPLNIRVDHPGYFLSSTVEGLDIVDAVGCPEVRLLYDIYHSHVMGEDPAAVLAGRVDRVRHVHLADAPGRHEPGTGEIDWRSVLNWLRANGYAGPVGLEYRPSVPTLESLRSLA</sequence>
<dbReference type="PIRSF" id="PIRSF006241">
    <property type="entry name" value="HyI"/>
    <property type="match status" value="1"/>
</dbReference>
<feature type="active site" description="Proton donor/acceptor" evidence="3">
    <location>
        <position position="238"/>
    </location>
</feature>
<dbReference type="PANTHER" id="PTHR43489">
    <property type="entry name" value="ISOMERASE"/>
    <property type="match status" value="1"/>
</dbReference>
<evidence type="ECO:0000259" key="4">
    <source>
        <dbReference type="Pfam" id="PF01261"/>
    </source>
</evidence>
<dbReference type="SUPFAM" id="SSF51658">
    <property type="entry name" value="Xylose isomerase-like"/>
    <property type="match status" value="1"/>
</dbReference>
<feature type="domain" description="Xylose isomerase-like TIM barrel" evidence="4">
    <location>
        <begin position="25"/>
        <end position="249"/>
    </location>
</feature>
<gene>
    <name evidence="5" type="ORF">CG010_025850</name>
</gene>
<dbReference type="EMBL" id="CP042276">
    <property type="protein sequence ID" value="QDY97793.1"/>
    <property type="molecule type" value="Genomic_DNA"/>
</dbReference>
<evidence type="ECO:0000313" key="5">
    <source>
        <dbReference type="EMBL" id="QDY97793.1"/>
    </source>
</evidence>
<dbReference type="InterPro" id="IPR036237">
    <property type="entry name" value="Xyl_isomerase-like_sf"/>
</dbReference>
<organism evidence="5 6">
    <name type="scientific">Agrobacterium tumefaciens</name>
    <dbReference type="NCBI Taxonomy" id="358"/>
    <lineage>
        <taxon>Bacteria</taxon>
        <taxon>Pseudomonadati</taxon>
        <taxon>Pseudomonadota</taxon>
        <taxon>Alphaproteobacteria</taxon>
        <taxon>Hyphomicrobiales</taxon>
        <taxon>Rhizobiaceae</taxon>
        <taxon>Rhizobium/Agrobacterium group</taxon>
        <taxon>Agrobacterium</taxon>
        <taxon>Agrobacterium tumefaciens complex</taxon>
    </lineage>
</organism>
<dbReference type="Gene3D" id="3.20.20.150">
    <property type="entry name" value="Divalent-metal-dependent TIM barrel enzymes"/>
    <property type="match status" value="1"/>
</dbReference>
<protein>
    <submittedName>
        <fullName evidence="5">TIM barrel protein</fullName>
    </submittedName>
</protein>
<evidence type="ECO:0000256" key="1">
    <source>
        <dbReference type="ARBA" id="ARBA00023235"/>
    </source>
</evidence>
<evidence type="ECO:0000256" key="2">
    <source>
        <dbReference type="PIRNR" id="PIRNR006241"/>
    </source>
</evidence>
<dbReference type="InterPro" id="IPR050417">
    <property type="entry name" value="Sugar_Epim/Isomerase"/>
</dbReference>
<name>A0AAP9EA30_AGRTU</name>
<dbReference type="Proteomes" id="UP000222296">
    <property type="component" value="Plasmid pAt"/>
</dbReference>
<evidence type="ECO:0000313" key="6">
    <source>
        <dbReference type="Proteomes" id="UP000222296"/>
    </source>
</evidence>
<evidence type="ECO:0000256" key="3">
    <source>
        <dbReference type="PIRSR" id="PIRSR006241-50"/>
    </source>
</evidence>
<keyword evidence="5" id="KW-0614">Plasmid</keyword>